<dbReference type="SMART" id="SM00324">
    <property type="entry name" value="RhoGAP"/>
    <property type="match status" value="1"/>
</dbReference>
<feature type="compositionally biased region" description="Basic and acidic residues" evidence="4">
    <location>
        <begin position="714"/>
        <end position="724"/>
    </location>
</feature>
<keyword evidence="8" id="KW-1185">Reference proteome</keyword>
<feature type="compositionally biased region" description="Low complexity" evidence="4">
    <location>
        <begin position="696"/>
        <end position="707"/>
    </location>
</feature>
<dbReference type="SMART" id="SM00326">
    <property type="entry name" value="SH3"/>
    <property type="match status" value="1"/>
</dbReference>
<protein>
    <submittedName>
        <fullName evidence="7">Oidioi.mRNA.OKI2018_I69.chr2.g6139.t1.cds</fullName>
    </submittedName>
</protein>
<dbReference type="PROSITE" id="PS50238">
    <property type="entry name" value="RHOGAP"/>
    <property type="match status" value="1"/>
</dbReference>
<sequence>MERLKADIKAHERLTQEYNQIIIPRLQQSDEFLNRMCRRSGEVDQTSQAELDRQMKTLEKTLKYYIQSRNDQRQAKTKLSGIENESSSRSLHNRKREDRLSRRRQKYTEKDKAFQQMKNDFVLQLKATQACFNTYYESRLPEIVDSCALGFHAIVRHAQKATIQSEKNVLQERLSRCNASLKRLENVNSKSDMEHLKNLVPDMFKEFSLEFKELDHSVDINEDSYKGLAMQSEQIQGRLHGVEEDFQSSRKRADRARDDLMNNLPNLTEVIPPGSEETRNRTELENEFFEHLGKLSELELQKSKMSAKSEHLTKSLENAGPIAARLRAREKRSKEANSHLRKSRYILPSDIQLFGGRLLEQVQLSGQAVPRIISSCVRCITRHGLYHQGIFRVNGVQAEVARLQDAYSSGEDPLAECKDTLFYDINSVAGVLKMYLRKLETKLIPDDVFEEFNDAASIKDEILRAEKVRTILKAIPDSILIVMRYIFQFLHHLSMNSDENMMDAYNLAVCFGPSVIDIPNHANPVMCQANINNVIKTMIECAEDIFPDHLEGPLYERHVDAIVNDSEDNMSSVADSASNPGSPQLGLNLQTGSNSSKSSQNEMLDSPTSETNLFPYHSGKGQIIRSSIQAAESGEFIGEAIAAYDYKARSQKELGLQKGCRVFLKKKMSPDWWRGQVNGVEGLVPHIYLTFAGSSSSSTLSEKSQSSLHRHRFGDRSLRQDPRFQKHHQVNYTRHKEI</sequence>
<dbReference type="Pfam" id="PF00620">
    <property type="entry name" value="RhoGAP"/>
    <property type="match status" value="1"/>
</dbReference>
<feature type="region of interest" description="Disordered" evidence="4">
    <location>
        <begin position="696"/>
        <end position="738"/>
    </location>
</feature>
<evidence type="ECO:0000313" key="7">
    <source>
        <dbReference type="EMBL" id="CAG5111868.1"/>
    </source>
</evidence>
<dbReference type="SUPFAM" id="SSF48350">
    <property type="entry name" value="GTPase activation domain, GAP"/>
    <property type="match status" value="1"/>
</dbReference>
<feature type="compositionally biased region" description="Polar residues" evidence="4">
    <location>
        <begin position="569"/>
        <end position="612"/>
    </location>
</feature>
<dbReference type="PROSITE" id="PS50002">
    <property type="entry name" value="SH3"/>
    <property type="match status" value="1"/>
</dbReference>
<name>A0ABN7T5Y7_OIKDI</name>
<dbReference type="Gene3D" id="1.10.555.10">
    <property type="entry name" value="Rho GTPase activation protein"/>
    <property type="match status" value="1"/>
</dbReference>
<evidence type="ECO:0000256" key="1">
    <source>
        <dbReference type="ARBA" id="ARBA00022443"/>
    </source>
</evidence>
<evidence type="ECO:0000259" key="5">
    <source>
        <dbReference type="PROSITE" id="PS50002"/>
    </source>
</evidence>
<keyword evidence="1 3" id="KW-0728">SH3 domain</keyword>
<gene>
    <name evidence="7" type="ORF">OKIOD_LOCUS14904</name>
</gene>
<dbReference type="InterPro" id="IPR001452">
    <property type="entry name" value="SH3_domain"/>
</dbReference>
<reference evidence="7 8" key="1">
    <citation type="submission" date="2021-04" db="EMBL/GenBank/DDBJ databases">
        <authorList>
            <person name="Bliznina A."/>
        </authorList>
    </citation>
    <scope>NUCLEOTIDE SEQUENCE [LARGE SCALE GENOMIC DNA]</scope>
</reference>
<dbReference type="InterPro" id="IPR027267">
    <property type="entry name" value="AH/BAR_dom_sf"/>
</dbReference>
<evidence type="ECO:0000256" key="2">
    <source>
        <dbReference type="ARBA" id="ARBA00023054"/>
    </source>
</evidence>
<dbReference type="CDD" id="cd11809">
    <property type="entry name" value="SH3_srGAP"/>
    <property type="match status" value="1"/>
</dbReference>
<feature type="region of interest" description="Disordered" evidence="4">
    <location>
        <begin position="72"/>
        <end position="110"/>
    </location>
</feature>
<feature type="domain" description="Rho-GAP" evidence="6">
    <location>
        <begin position="356"/>
        <end position="546"/>
    </location>
</feature>
<dbReference type="InterPro" id="IPR051627">
    <property type="entry name" value="SLIT-ROBO_RhoGAP"/>
</dbReference>
<dbReference type="InterPro" id="IPR008936">
    <property type="entry name" value="Rho_GTPase_activation_prot"/>
</dbReference>
<dbReference type="Proteomes" id="UP001158576">
    <property type="component" value="Chromosome 2"/>
</dbReference>
<organism evidence="7 8">
    <name type="scientific">Oikopleura dioica</name>
    <name type="common">Tunicate</name>
    <dbReference type="NCBI Taxonomy" id="34765"/>
    <lineage>
        <taxon>Eukaryota</taxon>
        <taxon>Metazoa</taxon>
        <taxon>Chordata</taxon>
        <taxon>Tunicata</taxon>
        <taxon>Appendicularia</taxon>
        <taxon>Copelata</taxon>
        <taxon>Oikopleuridae</taxon>
        <taxon>Oikopleura</taxon>
    </lineage>
</organism>
<evidence type="ECO:0000313" key="8">
    <source>
        <dbReference type="Proteomes" id="UP001158576"/>
    </source>
</evidence>
<dbReference type="SUPFAM" id="SSF50044">
    <property type="entry name" value="SH3-domain"/>
    <property type="match status" value="1"/>
</dbReference>
<evidence type="ECO:0000259" key="6">
    <source>
        <dbReference type="PROSITE" id="PS50238"/>
    </source>
</evidence>
<dbReference type="Pfam" id="PF14604">
    <property type="entry name" value="SH3_9"/>
    <property type="match status" value="1"/>
</dbReference>
<accession>A0ABN7T5Y7</accession>
<feature type="region of interest" description="Disordered" evidence="4">
    <location>
        <begin position="569"/>
        <end position="616"/>
    </location>
</feature>
<dbReference type="InterPro" id="IPR036028">
    <property type="entry name" value="SH3-like_dom_sf"/>
</dbReference>
<dbReference type="InterPro" id="IPR000198">
    <property type="entry name" value="RhoGAP_dom"/>
</dbReference>
<dbReference type="EMBL" id="OU015567">
    <property type="protein sequence ID" value="CAG5111868.1"/>
    <property type="molecule type" value="Genomic_DNA"/>
</dbReference>
<evidence type="ECO:0000256" key="4">
    <source>
        <dbReference type="SAM" id="MobiDB-lite"/>
    </source>
</evidence>
<keyword evidence="2" id="KW-0175">Coiled coil</keyword>
<evidence type="ECO:0000256" key="3">
    <source>
        <dbReference type="PROSITE-ProRule" id="PRU00192"/>
    </source>
</evidence>
<feature type="domain" description="SH3" evidence="5">
    <location>
        <begin position="635"/>
        <end position="694"/>
    </location>
</feature>
<proteinExistence type="predicted"/>
<dbReference type="Gene3D" id="2.30.30.40">
    <property type="entry name" value="SH3 Domains"/>
    <property type="match status" value="1"/>
</dbReference>
<dbReference type="Gene3D" id="1.20.1270.60">
    <property type="entry name" value="Arfaptin homology (AH) domain/BAR domain"/>
    <property type="match status" value="1"/>
</dbReference>
<dbReference type="PANTHER" id="PTHR14166">
    <property type="entry name" value="SLIT-ROBO RHO GTPASE ACTIVATING PROTEIN"/>
    <property type="match status" value="1"/>
</dbReference>
<dbReference type="SUPFAM" id="SSF103657">
    <property type="entry name" value="BAR/IMD domain-like"/>
    <property type="match status" value="1"/>
</dbReference>
<feature type="compositionally biased region" description="Basic and acidic residues" evidence="4">
    <location>
        <begin position="95"/>
        <end position="110"/>
    </location>
</feature>